<proteinExistence type="predicted"/>
<sequence>HRAISVTFSIRMKGSAEDVFVFDYERDIHLTPCLTREMLSILQEEAIALE</sequence>
<dbReference type="InParanoid" id="C5K715"/>
<name>C5K715_PERM5</name>
<gene>
    <name evidence="1" type="ORF">Pmar_PMAR012326</name>
</gene>
<dbReference type="EMBL" id="GG671079">
    <property type="protein sequence ID" value="EER19350.1"/>
    <property type="molecule type" value="Genomic_DNA"/>
</dbReference>
<reference evidence="1 2" key="1">
    <citation type="submission" date="2008-07" db="EMBL/GenBank/DDBJ databases">
        <authorList>
            <person name="El-Sayed N."/>
            <person name="Caler E."/>
            <person name="Inman J."/>
            <person name="Amedeo P."/>
            <person name="Hass B."/>
            <person name="Wortman J."/>
        </authorList>
    </citation>
    <scope>NUCLEOTIDE SEQUENCE [LARGE SCALE GENOMIC DNA]</scope>
    <source>
        <strain evidence="2">ATCC 50983 / TXsc</strain>
    </source>
</reference>
<feature type="non-terminal residue" evidence="1">
    <location>
        <position position="50"/>
    </location>
</feature>
<dbReference type="GeneID" id="9039614"/>
<dbReference type="AlphaFoldDB" id="C5K715"/>
<evidence type="ECO:0000313" key="1">
    <source>
        <dbReference type="EMBL" id="EER19350.1"/>
    </source>
</evidence>
<evidence type="ECO:0000313" key="2">
    <source>
        <dbReference type="Proteomes" id="UP000007800"/>
    </source>
</evidence>
<organism evidence="2">
    <name type="scientific">Perkinsus marinus (strain ATCC 50983 / TXsc)</name>
    <dbReference type="NCBI Taxonomy" id="423536"/>
    <lineage>
        <taxon>Eukaryota</taxon>
        <taxon>Sar</taxon>
        <taxon>Alveolata</taxon>
        <taxon>Perkinsozoa</taxon>
        <taxon>Perkinsea</taxon>
        <taxon>Perkinsida</taxon>
        <taxon>Perkinsidae</taxon>
        <taxon>Perkinsus</taxon>
    </lineage>
</organism>
<keyword evidence="2" id="KW-1185">Reference proteome</keyword>
<protein>
    <submittedName>
        <fullName evidence="1">Uncharacterized protein</fullName>
    </submittedName>
</protein>
<dbReference type="RefSeq" id="XP_002787554.1">
    <property type="nucleotide sequence ID" value="XM_002787508.1"/>
</dbReference>
<dbReference type="Proteomes" id="UP000007800">
    <property type="component" value="Unassembled WGS sequence"/>
</dbReference>
<accession>C5K715</accession>
<feature type="non-terminal residue" evidence="1">
    <location>
        <position position="1"/>
    </location>
</feature>